<accession>A0A1H7YM13</accession>
<dbReference type="EMBL" id="FOAZ01000029">
    <property type="protein sequence ID" value="SEM46874.1"/>
    <property type="molecule type" value="Genomic_DNA"/>
</dbReference>
<dbReference type="AlphaFoldDB" id="A0A1H7YM13"/>
<organism evidence="1 2">
    <name type="scientific">Streptacidiphilus jiangxiensis</name>
    <dbReference type="NCBI Taxonomy" id="235985"/>
    <lineage>
        <taxon>Bacteria</taxon>
        <taxon>Bacillati</taxon>
        <taxon>Actinomycetota</taxon>
        <taxon>Actinomycetes</taxon>
        <taxon>Kitasatosporales</taxon>
        <taxon>Streptomycetaceae</taxon>
        <taxon>Streptacidiphilus</taxon>
    </lineage>
</organism>
<keyword evidence="2" id="KW-1185">Reference proteome</keyword>
<dbReference type="Proteomes" id="UP000183015">
    <property type="component" value="Unassembled WGS sequence"/>
</dbReference>
<reference evidence="2" key="1">
    <citation type="submission" date="2016-10" db="EMBL/GenBank/DDBJ databases">
        <authorList>
            <person name="Varghese N."/>
        </authorList>
    </citation>
    <scope>NUCLEOTIDE SEQUENCE [LARGE SCALE GENOMIC DNA]</scope>
    <source>
        <strain evidence="2">DSM 45096 / BCRC 16803 / CGMCC 4.1857 / CIP 109030 / JCM 12277 / KCTC 19219 / NBRC 100920 / 33214</strain>
    </source>
</reference>
<proteinExistence type="predicted"/>
<evidence type="ECO:0000313" key="2">
    <source>
        <dbReference type="Proteomes" id="UP000183015"/>
    </source>
</evidence>
<dbReference type="OrthoDB" id="1248892at2"/>
<protein>
    <submittedName>
        <fullName evidence="1">Uncharacterized protein</fullName>
    </submittedName>
</protein>
<evidence type="ECO:0000313" key="1">
    <source>
        <dbReference type="EMBL" id="SEM46874.1"/>
    </source>
</evidence>
<gene>
    <name evidence="1" type="ORF">SAMN05414137_12958</name>
</gene>
<sequence length="159" mass="17470">MPFKEKHLRVHPSLTLAGWQLKPYHVLREADRPLPPEVVAAAHRTAESMLPEPDHELPPAGWLVLHEGGNGAMYLCVCTWVWGNVVEVRTAAAAEPFVGCPDDDPTHFVVNRAPYAGCVWELPALAHERTAWVRRMLAPDAPDLAGYLRDTLAEGPTGG</sequence>
<name>A0A1H7YM13_STRJI</name>
<dbReference type="eggNOG" id="ENOG50338IN">
    <property type="taxonomic scope" value="Bacteria"/>
</dbReference>
<dbReference type="RefSeq" id="WP_042453137.1">
    <property type="nucleotide sequence ID" value="NZ_BBPN01000027.1"/>
</dbReference>